<dbReference type="AlphaFoldDB" id="A0A4Z2G810"/>
<name>A0A4Z2G810_9TELE</name>
<dbReference type="Proteomes" id="UP000314294">
    <property type="component" value="Unassembled WGS sequence"/>
</dbReference>
<protein>
    <submittedName>
        <fullName evidence="1">Uncharacterized protein</fullName>
    </submittedName>
</protein>
<evidence type="ECO:0000313" key="1">
    <source>
        <dbReference type="EMBL" id="TNN49270.1"/>
    </source>
</evidence>
<proteinExistence type="predicted"/>
<accession>A0A4Z2G810</accession>
<reference evidence="1 2" key="1">
    <citation type="submission" date="2019-03" db="EMBL/GenBank/DDBJ databases">
        <title>First draft genome of Liparis tanakae, snailfish: a comprehensive survey of snailfish specific genes.</title>
        <authorList>
            <person name="Kim W."/>
            <person name="Song I."/>
            <person name="Jeong J.-H."/>
            <person name="Kim D."/>
            <person name="Kim S."/>
            <person name="Ryu S."/>
            <person name="Song J.Y."/>
            <person name="Lee S.K."/>
        </authorList>
    </citation>
    <scope>NUCLEOTIDE SEQUENCE [LARGE SCALE GENOMIC DNA]</scope>
    <source>
        <tissue evidence="1">Muscle</tissue>
    </source>
</reference>
<gene>
    <name evidence="1" type="ORF">EYF80_040507</name>
</gene>
<evidence type="ECO:0000313" key="2">
    <source>
        <dbReference type="Proteomes" id="UP000314294"/>
    </source>
</evidence>
<comment type="caution">
    <text evidence="1">The sequence shown here is derived from an EMBL/GenBank/DDBJ whole genome shotgun (WGS) entry which is preliminary data.</text>
</comment>
<dbReference type="EMBL" id="SRLO01000662">
    <property type="protein sequence ID" value="TNN49270.1"/>
    <property type="molecule type" value="Genomic_DNA"/>
</dbReference>
<sequence>MKIVSTLPLCCGSTERKSNKRRAGCTERKPLPCDACCAADEQSGSSEANGGCISLSELVSEKIKQWIRMKSPDTPVVKATGSAYEREARGLVLVYGSPMPPFLQQAQHYGRGLQQLGEDVGSQWGPAGWPNFWPEEEVLLPSTELSSSHQSF</sequence>
<keyword evidence="2" id="KW-1185">Reference proteome</keyword>
<organism evidence="1 2">
    <name type="scientific">Liparis tanakae</name>
    <name type="common">Tanaka's snailfish</name>
    <dbReference type="NCBI Taxonomy" id="230148"/>
    <lineage>
        <taxon>Eukaryota</taxon>
        <taxon>Metazoa</taxon>
        <taxon>Chordata</taxon>
        <taxon>Craniata</taxon>
        <taxon>Vertebrata</taxon>
        <taxon>Euteleostomi</taxon>
        <taxon>Actinopterygii</taxon>
        <taxon>Neopterygii</taxon>
        <taxon>Teleostei</taxon>
        <taxon>Neoteleostei</taxon>
        <taxon>Acanthomorphata</taxon>
        <taxon>Eupercaria</taxon>
        <taxon>Perciformes</taxon>
        <taxon>Cottioidei</taxon>
        <taxon>Cottales</taxon>
        <taxon>Liparidae</taxon>
        <taxon>Liparis</taxon>
    </lineage>
</organism>